<accession>A0A397T8W5</accession>
<dbReference type="InterPro" id="IPR001611">
    <property type="entry name" value="Leu-rich_rpt"/>
</dbReference>
<name>A0A397T8W5_9GLOM</name>
<keyword evidence="1" id="KW-0175">Coiled coil</keyword>
<dbReference type="SUPFAM" id="SSF52047">
    <property type="entry name" value="RNI-like"/>
    <property type="match status" value="1"/>
</dbReference>
<dbReference type="AlphaFoldDB" id="A0A397T8W5"/>
<dbReference type="STRING" id="658196.A0A397T8W5"/>
<organism evidence="2 3">
    <name type="scientific">Glomus cerebriforme</name>
    <dbReference type="NCBI Taxonomy" id="658196"/>
    <lineage>
        <taxon>Eukaryota</taxon>
        <taxon>Fungi</taxon>
        <taxon>Fungi incertae sedis</taxon>
        <taxon>Mucoromycota</taxon>
        <taxon>Glomeromycotina</taxon>
        <taxon>Glomeromycetes</taxon>
        <taxon>Glomerales</taxon>
        <taxon>Glomeraceae</taxon>
        <taxon>Glomus</taxon>
    </lineage>
</organism>
<evidence type="ECO:0000313" key="2">
    <source>
        <dbReference type="EMBL" id="RIA94668.1"/>
    </source>
</evidence>
<keyword evidence="3" id="KW-1185">Reference proteome</keyword>
<proteinExistence type="predicted"/>
<sequence>MSIQAQDYLDSLYSKEQRKEEKELEINNQNLEGPLNLKDFESLESLDCSYNRLTSIAFLSSLPFPEKLTYLNIANNNFAKEELSLLNKFVKLEELRLGTFDGNRIKQGIYNRFHGSLKPLRNMNKLETLEISNTDINSGYEYLPLSIRTIISSYQMRPEAEVEKIEDALSPYRTDGHEVDIGSARINFWETSGLEKVDELERLINDSSSENVNLKSENAKLISEIAVLKSEIANLSSKNDNLNSRIDKLTTIGSDLLDNWNQLHNDKKQLVGVVDVLKKELELKDEELKRAKEANEETKIKELMEEIEKLKENLDDKNKEIIKLEENEKIITELIGLKDELNKLKVGFLNKVVKMKRFSDQIKVVRNQVDKFLELTASIEVSFKKSEKHTEEVKTKKAEADELRKYLIKYGLPKELNDLAVKQREVTKKEMELQEIKEIKENY</sequence>
<dbReference type="OrthoDB" id="2449606at2759"/>
<gene>
    <name evidence="2" type="ORF">C1645_546521</name>
</gene>
<protein>
    <submittedName>
        <fullName evidence="2">Uncharacterized protein</fullName>
    </submittedName>
</protein>
<dbReference type="Gene3D" id="3.80.10.10">
    <property type="entry name" value="Ribonuclease Inhibitor"/>
    <property type="match status" value="1"/>
</dbReference>
<dbReference type="EMBL" id="QKYT01000076">
    <property type="protein sequence ID" value="RIA94668.1"/>
    <property type="molecule type" value="Genomic_DNA"/>
</dbReference>
<dbReference type="PROSITE" id="PS51450">
    <property type="entry name" value="LRR"/>
    <property type="match status" value="1"/>
</dbReference>
<feature type="coiled-coil region" evidence="1">
    <location>
        <begin position="197"/>
        <end position="327"/>
    </location>
</feature>
<evidence type="ECO:0000313" key="3">
    <source>
        <dbReference type="Proteomes" id="UP000265703"/>
    </source>
</evidence>
<reference evidence="2 3" key="1">
    <citation type="submission" date="2018-06" db="EMBL/GenBank/DDBJ databases">
        <title>Comparative genomics reveals the genomic features of Rhizophagus irregularis, R. cerebriforme, R. diaphanum and Gigaspora rosea, and their symbiotic lifestyle signature.</title>
        <authorList>
            <person name="Morin E."/>
            <person name="San Clemente H."/>
            <person name="Chen E.C.H."/>
            <person name="De La Providencia I."/>
            <person name="Hainaut M."/>
            <person name="Kuo A."/>
            <person name="Kohler A."/>
            <person name="Murat C."/>
            <person name="Tang N."/>
            <person name="Roy S."/>
            <person name="Loubradou J."/>
            <person name="Henrissat B."/>
            <person name="Grigoriev I.V."/>
            <person name="Corradi N."/>
            <person name="Roux C."/>
            <person name="Martin F.M."/>
        </authorList>
    </citation>
    <scope>NUCLEOTIDE SEQUENCE [LARGE SCALE GENOMIC DNA]</scope>
    <source>
        <strain evidence="2 3">DAOM 227022</strain>
    </source>
</reference>
<dbReference type="InterPro" id="IPR032675">
    <property type="entry name" value="LRR_dom_sf"/>
</dbReference>
<dbReference type="Proteomes" id="UP000265703">
    <property type="component" value="Unassembled WGS sequence"/>
</dbReference>
<comment type="caution">
    <text evidence="2">The sequence shown here is derived from an EMBL/GenBank/DDBJ whole genome shotgun (WGS) entry which is preliminary data.</text>
</comment>
<evidence type="ECO:0000256" key="1">
    <source>
        <dbReference type="SAM" id="Coils"/>
    </source>
</evidence>